<feature type="transmembrane region" description="Helical" evidence="3">
    <location>
        <begin position="29"/>
        <end position="49"/>
    </location>
</feature>
<proteinExistence type="predicted"/>
<dbReference type="EMBL" id="JBEDUW010000003">
    <property type="protein sequence ID" value="KAK9940280.1"/>
    <property type="molecule type" value="Genomic_DNA"/>
</dbReference>
<evidence type="ECO:0000256" key="1">
    <source>
        <dbReference type="SAM" id="Coils"/>
    </source>
</evidence>
<evidence type="ECO:0000313" key="5">
    <source>
        <dbReference type="Proteomes" id="UP001457282"/>
    </source>
</evidence>
<feature type="compositionally biased region" description="Acidic residues" evidence="2">
    <location>
        <begin position="470"/>
        <end position="508"/>
    </location>
</feature>
<evidence type="ECO:0008006" key="6">
    <source>
        <dbReference type="Google" id="ProtNLM"/>
    </source>
</evidence>
<name>A0AAW1XU58_RUBAR</name>
<keyword evidence="3" id="KW-0472">Membrane</keyword>
<reference evidence="4 5" key="1">
    <citation type="journal article" date="2023" name="G3 (Bethesda)">
        <title>A chromosome-length genome assembly and annotation of blackberry (Rubus argutus, cv. 'Hillquist').</title>
        <authorList>
            <person name="Bruna T."/>
            <person name="Aryal R."/>
            <person name="Dudchenko O."/>
            <person name="Sargent D.J."/>
            <person name="Mead D."/>
            <person name="Buti M."/>
            <person name="Cavallini A."/>
            <person name="Hytonen T."/>
            <person name="Andres J."/>
            <person name="Pham M."/>
            <person name="Weisz D."/>
            <person name="Mascagni F."/>
            <person name="Usai G."/>
            <person name="Natali L."/>
            <person name="Bassil N."/>
            <person name="Fernandez G.E."/>
            <person name="Lomsadze A."/>
            <person name="Armour M."/>
            <person name="Olukolu B."/>
            <person name="Poorten T."/>
            <person name="Britton C."/>
            <person name="Davik J."/>
            <person name="Ashrafi H."/>
            <person name="Aiden E.L."/>
            <person name="Borodovsky M."/>
            <person name="Worthington M."/>
        </authorList>
    </citation>
    <scope>NUCLEOTIDE SEQUENCE [LARGE SCALE GENOMIC DNA]</scope>
    <source>
        <strain evidence="4">PI 553951</strain>
    </source>
</reference>
<keyword evidence="3" id="KW-1133">Transmembrane helix</keyword>
<keyword evidence="1" id="KW-0175">Coiled coil</keyword>
<protein>
    <recommendedName>
        <fullName evidence="6">Transposase, Ptta/En/Spm, plant</fullName>
    </recommendedName>
</protein>
<accession>A0AAW1XU58</accession>
<organism evidence="4 5">
    <name type="scientific">Rubus argutus</name>
    <name type="common">Southern blackberry</name>
    <dbReference type="NCBI Taxonomy" id="59490"/>
    <lineage>
        <taxon>Eukaryota</taxon>
        <taxon>Viridiplantae</taxon>
        <taxon>Streptophyta</taxon>
        <taxon>Embryophyta</taxon>
        <taxon>Tracheophyta</taxon>
        <taxon>Spermatophyta</taxon>
        <taxon>Magnoliopsida</taxon>
        <taxon>eudicotyledons</taxon>
        <taxon>Gunneridae</taxon>
        <taxon>Pentapetalae</taxon>
        <taxon>rosids</taxon>
        <taxon>fabids</taxon>
        <taxon>Rosales</taxon>
        <taxon>Rosaceae</taxon>
        <taxon>Rosoideae</taxon>
        <taxon>Rosoideae incertae sedis</taxon>
        <taxon>Rubus</taxon>
    </lineage>
</organism>
<keyword evidence="3" id="KW-0812">Transmembrane</keyword>
<dbReference type="Pfam" id="PF03004">
    <property type="entry name" value="Transposase_24"/>
    <property type="match status" value="1"/>
</dbReference>
<gene>
    <name evidence="4" type="ORF">M0R45_016948</name>
</gene>
<evidence type="ECO:0000256" key="3">
    <source>
        <dbReference type="SAM" id="Phobius"/>
    </source>
</evidence>
<feature type="compositionally biased region" description="Polar residues" evidence="2">
    <location>
        <begin position="69"/>
        <end position="83"/>
    </location>
</feature>
<feature type="region of interest" description="Disordered" evidence="2">
    <location>
        <begin position="462"/>
        <end position="508"/>
    </location>
</feature>
<dbReference type="PANTHER" id="PTHR33499:SF11">
    <property type="entry name" value="NO APICAL MERISTEM-ASSOCIATED C-TERMINAL DOMAIN-CONTAINING PROTEIN"/>
    <property type="match status" value="1"/>
</dbReference>
<dbReference type="AlphaFoldDB" id="A0AAW1XU58"/>
<evidence type="ECO:0000256" key="2">
    <source>
        <dbReference type="SAM" id="MobiDB-lite"/>
    </source>
</evidence>
<comment type="caution">
    <text evidence="4">The sequence shown here is derived from an EMBL/GenBank/DDBJ whole genome shotgun (WGS) entry which is preliminary data.</text>
</comment>
<feature type="coiled-coil region" evidence="1">
    <location>
        <begin position="353"/>
        <end position="384"/>
    </location>
</feature>
<feature type="region of interest" description="Disordered" evidence="2">
    <location>
        <begin position="65"/>
        <end position="103"/>
    </location>
</feature>
<evidence type="ECO:0000313" key="4">
    <source>
        <dbReference type="EMBL" id="KAK9940280.1"/>
    </source>
</evidence>
<sequence>MLFVVVAGLRESSVMIFSFAMLLVNCEDMLIRLILYTCYLTLYFLLLFIRMLKSTKTLASEKKRKLSMACQQQRRTQSQPRNLTQRRTQPQQQPQPPPQTRQSLLHNHANNILHNQIMQWSAQLERKCEEGQDVFSSLVKKTRGITRGVGTHAVINASEKRIPIQMNHEQKLPRNIKANAMFSSAIGSFTRKHAPLIVKTWKKVSDKDKTSIITALTTQFDFDYMDPSIRKHIEDHMAKSYGQWKCKLHKHFKNHANDLEYARAHPTSEKLWGKRQMAEWEWLCDELWTKEDYQKRCKINANNRGKLKYNHCGGSRPFQKHMEASQEKGENVTIVENWGIMHQHQGGLGTWVNEEAEAIGKKMLNELQKEKQKLAEMQDTSIDKISVPISTQLEILTKEVGVMKGKIIWGLGYGPQRETICNHVNHSKIDLYTTEELLSAMGQVALQIEQLEAKFAAYVKQNTSPPCDDGIGEDDEEIDGEDPCDNGIGEDDEEMDEEDEEEDLGYMH</sequence>
<dbReference type="PANTHER" id="PTHR33499">
    <property type="entry name" value="OS12G0282400 PROTEIN-RELATED"/>
    <property type="match status" value="1"/>
</dbReference>
<dbReference type="InterPro" id="IPR004252">
    <property type="entry name" value="Probable_transposase_24"/>
</dbReference>
<dbReference type="Proteomes" id="UP001457282">
    <property type="component" value="Unassembled WGS sequence"/>
</dbReference>
<keyword evidence="5" id="KW-1185">Reference proteome</keyword>